<evidence type="ECO:0000259" key="3">
    <source>
        <dbReference type="Pfam" id="PF00501"/>
    </source>
</evidence>
<dbReference type="GO" id="GO:0031956">
    <property type="term" value="F:medium-chain fatty acid-CoA ligase activity"/>
    <property type="evidence" value="ECO:0007669"/>
    <property type="project" value="TreeGrafter"/>
</dbReference>
<dbReference type="PANTHER" id="PTHR43201">
    <property type="entry name" value="ACYL-COA SYNTHETASE"/>
    <property type="match status" value="1"/>
</dbReference>
<evidence type="ECO:0000313" key="5">
    <source>
        <dbReference type="EMBL" id="SKA01574.1"/>
    </source>
</evidence>
<dbReference type="PANTHER" id="PTHR43201:SF5">
    <property type="entry name" value="MEDIUM-CHAIN ACYL-COA LIGASE ACSF2, MITOCHONDRIAL"/>
    <property type="match status" value="1"/>
</dbReference>
<dbReference type="STRING" id="225324.SAMN02745126_03146"/>
<dbReference type="Pfam" id="PF00501">
    <property type="entry name" value="AMP-binding"/>
    <property type="match status" value="1"/>
</dbReference>
<dbReference type="GO" id="GO:0006631">
    <property type="term" value="P:fatty acid metabolic process"/>
    <property type="evidence" value="ECO:0007669"/>
    <property type="project" value="TreeGrafter"/>
</dbReference>
<accession>A0A1T4QD07</accession>
<dbReference type="Gene3D" id="3.30.300.30">
    <property type="match status" value="1"/>
</dbReference>
<comment type="similarity">
    <text evidence="1">Belongs to the ATP-dependent AMP-binding enzyme family.</text>
</comment>
<dbReference type="InterPro" id="IPR045851">
    <property type="entry name" value="AMP-bd_C_sf"/>
</dbReference>
<dbReference type="AlphaFoldDB" id="A0A1T4QD07"/>
<reference evidence="6" key="1">
    <citation type="submission" date="2017-02" db="EMBL/GenBank/DDBJ databases">
        <authorList>
            <person name="Varghese N."/>
            <person name="Submissions S."/>
        </authorList>
    </citation>
    <scope>NUCLEOTIDE SEQUENCE [LARGE SCALE GENOMIC DNA]</scope>
    <source>
        <strain evidence="6">ATCC 27094</strain>
    </source>
</reference>
<dbReference type="RefSeq" id="WP_170920963.1">
    <property type="nucleotide sequence ID" value="NZ_FUWJ01000003.1"/>
</dbReference>
<sequence length="620" mass="66028">MQIRTHADIVALEQVPVTERISAGNVFELLKETAAANAGRVAIRYLAGTGDSDTVRDVSYEAMLRHTIQAANLLRAEGIVPDDTVTLLMPGLPETFFALWGAEIAAVANPVNYFLDASQIAGIMKEAGAKALIAADPSIFPDIWPKVEKIQAALPGLKVFRVGGADSAPLPGVIEFEGAAARQPGDALVAPKTLERDTVAALFHTGGTTGLPKLAQHTHGALALAAWTNVLVFDLGPGTVMINPLPQFHVGGSIVGALSPIANGWTILIPTPLGARNPNVVRDWWRLVERHKVTVGGAVPTSLAAIMNVPRNGHDLSSLKTFVSGGSTVPVELIRRIESEIGVPVVEGYGMTEVHCYSTMNPLHGERRPGSVGLRLPYTEVRIADVAPDGTIRRDCDIDEIGHVLMRGPQVTPGYLNPGHNKGAMLADGWLDSGDLGRLDADGYVWLTGRSKDLIIRGGHNIDPLVIEEALTRHPAVETAAAVGLPDSYAGELPMAFVQLKPDKVATPDELREFCRQEIPERAAVPVQVVPIPVMPVTGVGKIFKPALRLEAAQRAFDAALAPLRAEGVKAQVVVRNDTTHGTLAEVRIEDAGTLSSEAIVKRCAELLGAFQIRHAVEFG</sequence>
<evidence type="ECO:0000256" key="2">
    <source>
        <dbReference type="ARBA" id="ARBA00022598"/>
    </source>
</evidence>
<protein>
    <submittedName>
        <fullName evidence="5">Fatty-acyl-CoA synthase</fullName>
    </submittedName>
</protein>
<dbReference type="Gene3D" id="3.40.50.12780">
    <property type="entry name" value="N-terminal domain of ligase-like"/>
    <property type="match status" value="1"/>
</dbReference>
<feature type="domain" description="AMP-binding enzyme C-terminal" evidence="4">
    <location>
        <begin position="467"/>
        <end position="542"/>
    </location>
</feature>
<dbReference type="InterPro" id="IPR020845">
    <property type="entry name" value="AMP-binding_CS"/>
</dbReference>
<dbReference type="EMBL" id="FUWJ01000003">
    <property type="protein sequence ID" value="SKA01574.1"/>
    <property type="molecule type" value="Genomic_DNA"/>
</dbReference>
<feature type="domain" description="AMP-dependent synthetase/ligase" evidence="3">
    <location>
        <begin position="31"/>
        <end position="416"/>
    </location>
</feature>
<gene>
    <name evidence="5" type="ORF">SAMN02745126_03146</name>
</gene>
<dbReference type="Proteomes" id="UP000190092">
    <property type="component" value="Unassembled WGS sequence"/>
</dbReference>
<proteinExistence type="inferred from homology"/>
<dbReference type="InterPro" id="IPR025110">
    <property type="entry name" value="AMP-bd_C"/>
</dbReference>
<dbReference type="NCBIfam" id="NF005714">
    <property type="entry name" value="PRK07529.1"/>
    <property type="match status" value="1"/>
</dbReference>
<dbReference type="Pfam" id="PF13193">
    <property type="entry name" value="AMP-binding_C"/>
    <property type="match status" value="1"/>
</dbReference>
<keyword evidence="2" id="KW-0436">Ligase</keyword>
<evidence type="ECO:0000313" key="6">
    <source>
        <dbReference type="Proteomes" id="UP000190092"/>
    </source>
</evidence>
<dbReference type="InterPro" id="IPR042099">
    <property type="entry name" value="ANL_N_sf"/>
</dbReference>
<name>A0A1T4QD07_9HYPH</name>
<dbReference type="PROSITE" id="PS00455">
    <property type="entry name" value="AMP_BINDING"/>
    <property type="match status" value="1"/>
</dbReference>
<evidence type="ECO:0000256" key="1">
    <source>
        <dbReference type="ARBA" id="ARBA00006432"/>
    </source>
</evidence>
<evidence type="ECO:0000259" key="4">
    <source>
        <dbReference type="Pfam" id="PF13193"/>
    </source>
</evidence>
<dbReference type="InterPro" id="IPR000873">
    <property type="entry name" value="AMP-dep_synth/lig_dom"/>
</dbReference>
<dbReference type="SUPFAM" id="SSF56801">
    <property type="entry name" value="Acetyl-CoA synthetase-like"/>
    <property type="match status" value="1"/>
</dbReference>
<organism evidence="5 6">
    <name type="scientific">Enhydrobacter aerosaccus</name>
    <dbReference type="NCBI Taxonomy" id="225324"/>
    <lineage>
        <taxon>Bacteria</taxon>
        <taxon>Pseudomonadati</taxon>
        <taxon>Pseudomonadota</taxon>
        <taxon>Alphaproteobacteria</taxon>
        <taxon>Hyphomicrobiales</taxon>
        <taxon>Enhydrobacter</taxon>
    </lineage>
</organism>
<keyword evidence="6" id="KW-1185">Reference proteome</keyword>